<accession>A0A8R7R133</accession>
<protein>
    <recommendedName>
        <fullName evidence="8">Replication protein A C-terminal domain-containing protein</fullName>
    </recommendedName>
</protein>
<feature type="domain" description="Replication protein A C-terminal" evidence="8">
    <location>
        <begin position="157"/>
        <end position="216"/>
    </location>
</feature>
<keyword evidence="5" id="KW-0233">DNA recombination</keyword>
<dbReference type="PANTHER" id="PTHR13989:SF49">
    <property type="entry name" value="REPLICATION PROTEIN A 32 KDA SUBUNIT B"/>
    <property type="match status" value="1"/>
</dbReference>
<reference evidence="9" key="3">
    <citation type="submission" date="2022-06" db="UniProtKB">
        <authorList>
            <consortium name="EnsemblPlants"/>
        </authorList>
    </citation>
    <scope>IDENTIFICATION</scope>
</reference>
<evidence type="ECO:0000256" key="7">
    <source>
        <dbReference type="ARBA" id="ARBA00023242"/>
    </source>
</evidence>
<evidence type="ECO:0000256" key="6">
    <source>
        <dbReference type="ARBA" id="ARBA00023204"/>
    </source>
</evidence>
<dbReference type="GO" id="GO:0000781">
    <property type="term" value="C:chromosome, telomeric region"/>
    <property type="evidence" value="ECO:0007669"/>
    <property type="project" value="TreeGrafter"/>
</dbReference>
<dbReference type="GO" id="GO:0000724">
    <property type="term" value="P:double-strand break repair via homologous recombination"/>
    <property type="evidence" value="ECO:0007669"/>
    <property type="project" value="TreeGrafter"/>
</dbReference>
<dbReference type="InterPro" id="IPR036390">
    <property type="entry name" value="WH_DNA-bd_sf"/>
</dbReference>
<keyword evidence="7" id="KW-0539">Nucleus</keyword>
<evidence type="ECO:0000256" key="3">
    <source>
        <dbReference type="ARBA" id="ARBA00022763"/>
    </source>
</evidence>
<proteinExistence type="inferred from homology"/>
<keyword evidence="4" id="KW-0238">DNA-binding</keyword>
<evidence type="ECO:0000313" key="10">
    <source>
        <dbReference type="Proteomes" id="UP000015106"/>
    </source>
</evidence>
<keyword evidence="6" id="KW-0234">DNA repair</keyword>
<evidence type="ECO:0000256" key="2">
    <source>
        <dbReference type="ARBA" id="ARBA00007815"/>
    </source>
</evidence>
<dbReference type="GO" id="GO:0006289">
    <property type="term" value="P:nucleotide-excision repair"/>
    <property type="evidence" value="ECO:0007669"/>
    <property type="project" value="TreeGrafter"/>
</dbReference>
<dbReference type="PANTHER" id="PTHR13989">
    <property type="entry name" value="REPLICATION PROTEIN A-RELATED"/>
    <property type="match status" value="1"/>
</dbReference>
<comment type="similarity">
    <text evidence="2">Belongs to the replication factor A protein 2 family.</text>
</comment>
<dbReference type="SUPFAM" id="SSF46785">
    <property type="entry name" value="Winged helix' DNA-binding domain"/>
    <property type="match status" value="1"/>
</dbReference>
<name>A0A8R7R133_TRIUA</name>
<dbReference type="Proteomes" id="UP000015106">
    <property type="component" value="Chromosome 7"/>
</dbReference>
<dbReference type="GO" id="GO:0035861">
    <property type="term" value="C:site of double-strand break"/>
    <property type="evidence" value="ECO:0007669"/>
    <property type="project" value="TreeGrafter"/>
</dbReference>
<dbReference type="Gene3D" id="1.10.10.10">
    <property type="entry name" value="Winged helix-like DNA-binding domain superfamily/Winged helix DNA-binding domain"/>
    <property type="match status" value="1"/>
</dbReference>
<reference evidence="9" key="2">
    <citation type="submission" date="2018-03" db="EMBL/GenBank/DDBJ databases">
        <title>The Triticum urartu genome reveals the dynamic nature of wheat genome evolution.</title>
        <authorList>
            <person name="Ling H."/>
            <person name="Ma B."/>
            <person name="Shi X."/>
            <person name="Liu H."/>
            <person name="Dong L."/>
            <person name="Sun H."/>
            <person name="Cao Y."/>
            <person name="Gao Q."/>
            <person name="Zheng S."/>
            <person name="Li Y."/>
            <person name="Yu Y."/>
            <person name="Du H."/>
            <person name="Qi M."/>
            <person name="Li Y."/>
            <person name="Yu H."/>
            <person name="Cui Y."/>
            <person name="Wang N."/>
            <person name="Chen C."/>
            <person name="Wu H."/>
            <person name="Zhao Y."/>
            <person name="Zhang J."/>
            <person name="Li Y."/>
            <person name="Zhou W."/>
            <person name="Zhang B."/>
            <person name="Hu W."/>
            <person name="Eijk M."/>
            <person name="Tang J."/>
            <person name="Witsenboer H."/>
            <person name="Zhao S."/>
            <person name="Li Z."/>
            <person name="Zhang A."/>
            <person name="Wang D."/>
            <person name="Liang C."/>
        </authorList>
    </citation>
    <scope>NUCLEOTIDE SEQUENCE [LARGE SCALE GENOMIC DNA]</scope>
    <source>
        <strain evidence="9">cv. G1812</strain>
    </source>
</reference>
<dbReference type="InterPro" id="IPR036388">
    <property type="entry name" value="WH-like_DNA-bd_sf"/>
</dbReference>
<dbReference type="SUPFAM" id="SSF50249">
    <property type="entry name" value="Nucleic acid-binding proteins"/>
    <property type="match status" value="1"/>
</dbReference>
<dbReference type="InterPro" id="IPR014892">
    <property type="entry name" value="RPA_C"/>
</dbReference>
<organism evidence="9 10">
    <name type="scientific">Triticum urartu</name>
    <name type="common">Red wild einkorn</name>
    <name type="synonym">Crithodium urartu</name>
    <dbReference type="NCBI Taxonomy" id="4572"/>
    <lineage>
        <taxon>Eukaryota</taxon>
        <taxon>Viridiplantae</taxon>
        <taxon>Streptophyta</taxon>
        <taxon>Embryophyta</taxon>
        <taxon>Tracheophyta</taxon>
        <taxon>Spermatophyta</taxon>
        <taxon>Magnoliopsida</taxon>
        <taxon>Liliopsida</taxon>
        <taxon>Poales</taxon>
        <taxon>Poaceae</taxon>
        <taxon>BOP clade</taxon>
        <taxon>Pooideae</taxon>
        <taxon>Triticodae</taxon>
        <taxon>Triticeae</taxon>
        <taxon>Triticinae</taxon>
        <taxon>Triticum</taxon>
    </lineage>
</organism>
<dbReference type="GO" id="GO:0006260">
    <property type="term" value="P:DNA replication"/>
    <property type="evidence" value="ECO:0007669"/>
    <property type="project" value="TreeGrafter"/>
</dbReference>
<dbReference type="CDD" id="cd04478">
    <property type="entry name" value="RPA2_DBD_D"/>
    <property type="match status" value="1"/>
</dbReference>
<evidence type="ECO:0000256" key="1">
    <source>
        <dbReference type="ARBA" id="ARBA00004123"/>
    </source>
</evidence>
<evidence type="ECO:0000259" key="8">
    <source>
        <dbReference type="Pfam" id="PF08784"/>
    </source>
</evidence>
<dbReference type="AlphaFoldDB" id="A0A8R7R133"/>
<dbReference type="InterPro" id="IPR040260">
    <property type="entry name" value="RFA2-like"/>
</dbReference>
<dbReference type="Gramene" id="TuG1812G0700001433.01.T01">
    <property type="protein sequence ID" value="TuG1812G0700001433.01.T01"/>
    <property type="gene ID" value="TuG1812G0700001433.01"/>
</dbReference>
<dbReference type="InterPro" id="IPR012340">
    <property type="entry name" value="NA-bd_OB-fold"/>
</dbReference>
<keyword evidence="10" id="KW-1185">Reference proteome</keyword>
<sequence>MGTGIIDASNYLTATGVEVTTVRLLGKMVNKQVSDNSVFFTLADGTGCVKARVWFENDIDVMCSASISDGVYVKLTGRLRAELGLPVVAAYSLSVVTNFNDITHHFLDCIYVHLMMRSDHAKRVVHSLALVPFAASAPLASTARRVPERRLSVKAEEENLTDMIMGFLDQPGIGALEHGVSVNLVVERLGIPESEARSMLDKLADLGCVFQTIDDDHFKSCAE</sequence>
<dbReference type="GO" id="GO:0005662">
    <property type="term" value="C:DNA replication factor A complex"/>
    <property type="evidence" value="ECO:0007669"/>
    <property type="project" value="TreeGrafter"/>
</dbReference>
<comment type="subcellular location">
    <subcellularLocation>
        <location evidence="1">Nucleus</location>
    </subcellularLocation>
</comment>
<dbReference type="GO" id="GO:0003697">
    <property type="term" value="F:single-stranded DNA binding"/>
    <property type="evidence" value="ECO:0007669"/>
    <property type="project" value="TreeGrafter"/>
</dbReference>
<dbReference type="Pfam" id="PF08784">
    <property type="entry name" value="RPA_C"/>
    <property type="match status" value="1"/>
</dbReference>
<evidence type="ECO:0000256" key="4">
    <source>
        <dbReference type="ARBA" id="ARBA00023125"/>
    </source>
</evidence>
<reference evidence="10" key="1">
    <citation type="journal article" date="2013" name="Nature">
        <title>Draft genome of the wheat A-genome progenitor Triticum urartu.</title>
        <authorList>
            <person name="Ling H.Q."/>
            <person name="Zhao S."/>
            <person name="Liu D."/>
            <person name="Wang J."/>
            <person name="Sun H."/>
            <person name="Zhang C."/>
            <person name="Fan H."/>
            <person name="Li D."/>
            <person name="Dong L."/>
            <person name="Tao Y."/>
            <person name="Gao C."/>
            <person name="Wu H."/>
            <person name="Li Y."/>
            <person name="Cui Y."/>
            <person name="Guo X."/>
            <person name="Zheng S."/>
            <person name="Wang B."/>
            <person name="Yu K."/>
            <person name="Liang Q."/>
            <person name="Yang W."/>
            <person name="Lou X."/>
            <person name="Chen J."/>
            <person name="Feng M."/>
            <person name="Jian J."/>
            <person name="Zhang X."/>
            <person name="Luo G."/>
            <person name="Jiang Y."/>
            <person name="Liu J."/>
            <person name="Wang Z."/>
            <person name="Sha Y."/>
            <person name="Zhang B."/>
            <person name="Wu H."/>
            <person name="Tang D."/>
            <person name="Shen Q."/>
            <person name="Xue P."/>
            <person name="Zou S."/>
            <person name="Wang X."/>
            <person name="Liu X."/>
            <person name="Wang F."/>
            <person name="Yang Y."/>
            <person name="An X."/>
            <person name="Dong Z."/>
            <person name="Zhang K."/>
            <person name="Zhang X."/>
            <person name="Luo M.C."/>
            <person name="Dvorak J."/>
            <person name="Tong Y."/>
            <person name="Wang J."/>
            <person name="Yang H."/>
            <person name="Li Z."/>
            <person name="Wang D."/>
            <person name="Zhang A."/>
            <person name="Wang J."/>
        </authorList>
    </citation>
    <scope>NUCLEOTIDE SEQUENCE</scope>
    <source>
        <strain evidence="10">cv. G1812</strain>
    </source>
</reference>
<evidence type="ECO:0000256" key="5">
    <source>
        <dbReference type="ARBA" id="ARBA00023172"/>
    </source>
</evidence>
<keyword evidence="3" id="KW-0227">DNA damage</keyword>
<evidence type="ECO:0000313" key="9">
    <source>
        <dbReference type="EnsemblPlants" id="TuG1812G0700001433.01.T01"/>
    </source>
</evidence>
<dbReference type="EnsemblPlants" id="TuG1812G0700001433.01.T01">
    <property type="protein sequence ID" value="TuG1812G0700001433.01.T01"/>
    <property type="gene ID" value="TuG1812G0700001433.01"/>
</dbReference>
<dbReference type="Gene3D" id="2.40.50.140">
    <property type="entry name" value="Nucleic acid-binding proteins"/>
    <property type="match status" value="1"/>
</dbReference>